<dbReference type="GO" id="GO:0016787">
    <property type="term" value="F:hydrolase activity"/>
    <property type="evidence" value="ECO:0007669"/>
    <property type="project" value="UniProtKB-KW"/>
</dbReference>
<feature type="compositionally biased region" description="Basic and acidic residues" evidence="1">
    <location>
        <begin position="1"/>
        <end position="26"/>
    </location>
</feature>
<sequence length="247" mass="29517">MQEQHDIEETDENVERSSSFKKEESSPNRPFTPQRYHVNRLSEDQCKRFKAAGVLVLAKEPGYHGKTVMLLGKENRTKNKRRAIHKPYWLHFSGKREIEDQGCPQVTALRELHEETAGSLAKYWPMIVEQVYHDSSAKIWDESSCYVLFVVYLPYPDPEIPTVFRYIKDEFQPPENYQTELGWVSYHHVVFDKKYKRCYLRTPGQEEVEIYPYFALYLRTKCIRYILTTANRPNYRHFSIHRQSYSY</sequence>
<accession>A0A8F8KUI1</accession>
<reference evidence="3" key="1">
    <citation type="submission" date="2021-06" db="EMBL/GenBank/DDBJ databases">
        <authorList>
            <person name="Rolland C."/>
        </authorList>
    </citation>
    <scope>NUCLEOTIDE SEQUENCE</scope>
    <source>
        <strain evidence="3">347.936635</strain>
    </source>
</reference>
<evidence type="ECO:0000256" key="1">
    <source>
        <dbReference type="SAM" id="MobiDB-lite"/>
    </source>
</evidence>
<dbReference type="SUPFAM" id="SSF55811">
    <property type="entry name" value="Nudix"/>
    <property type="match status" value="1"/>
</dbReference>
<dbReference type="PROSITE" id="PS51462">
    <property type="entry name" value="NUDIX"/>
    <property type="match status" value="1"/>
</dbReference>
<name>A0A8F8KUI1_9VIRU</name>
<feature type="region of interest" description="Disordered" evidence="1">
    <location>
        <begin position="1"/>
        <end position="37"/>
    </location>
</feature>
<dbReference type="EMBL" id="MZ420154">
    <property type="protein sequence ID" value="QYA18843.1"/>
    <property type="molecule type" value="Genomic_DNA"/>
</dbReference>
<protein>
    <submittedName>
        <fullName evidence="3">Diadenosine tetraphosphate hydrolase</fullName>
    </submittedName>
</protein>
<evidence type="ECO:0000259" key="2">
    <source>
        <dbReference type="PROSITE" id="PS51462"/>
    </source>
</evidence>
<gene>
    <name evidence="3" type="ORF">KOM_12_575</name>
</gene>
<keyword evidence="3" id="KW-0378">Hydrolase</keyword>
<organism evidence="3">
    <name type="scientific">Clandestinovirus</name>
    <dbReference type="NCBI Taxonomy" id="2831644"/>
    <lineage>
        <taxon>Viruses</taxon>
    </lineage>
</organism>
<feature type="domain" description="Nudix hydrolase" evidence="2">
    <location>
        <begin position="47"/>
        <end position="205"/>
    </location>
</feature>
<dbReference type="InterPro" id="IPR000086">
    <property type="entry name" value="NUDIX_hydrolase_dom"/>
</dbReference>
<evidence type="ECO:0000313" key="3">
    <source>
        <dbReference type="EMBL" id="QYA18843.1"/>
    </source>
</evidence>
<dbReference type="InterPro" id="IPR015797">
    <property type="entry name" value="NUDIX_hydrolase-like_dom_sf"/>
</dbReference>
<dbReference type="Gene3D" id="3.90.79.10">
    <property type="entry name" value="Nucleoside Triphosphate Pyrophosphohydrolase"/>
    <property type="match status" value="1"/>
</dbReference>
<proteinExistence type="predicted"/>